<dbReference type="Proteomes" id="UP000887159">
    <property type="component" value="Unassembled WGS sequence"/>
</dbReference>
<accession>A0A8X6R550</accession>
<comment type="caution">
    <text evidence="1">The sequence shown here is derived from an EMBL/GenBank/DDBJ whole genome shotgun (WGS) entry which is preliminary data.</text>
</comment>
<proteinExistence type="predicted"/>
<sequence length="77" mass="8572">MVSVVESEVRDLVPLKTHYVEGMTHIKTVLFKVLTFTWYGSSENGCQIGCQPHLLSEAQNYVVVANRTRFGSEGGLI</sequence>
<dbReference type="EMBL" id="BMAU01021004">
    <property type="protein sequence ID" value="GFX86269.1"/>
    <property type="molecule type" value="Genomic_DNA"/>
</dbReference>
<protein>
    <submittedName>
        <fullName evidence="1">Uncharacterized protein</fullName>
    </submittedName>
</protein>
<gene>
    <name evidence="1" type="ORF">TNCV_2561511</name>
</gene>
<keyword evidence="2" id="KW-1185">Reference proteome</keyword>
<dbReference type="AlphaFoldDB" id="A0A8X6R550"/>
<organism evidence="1 2">
    <name type="scientific">Trichonephila clavipes</name>
    <name type="common">Golden silk orbweaver</name>
    <name type="synonym">Nephila clavipes</name>
    <dbReference type="NCBI Taxonomy" id="2585209"/>
    <lineage>
        <taxon>Eukaryota</taxon>
        <taxon>Metazoa</taxon>
        <taxon>Ecdysozoa</taxon>
        <taxon>Arthropoda</taxon>
        <taxon>Chelicerata</taxon>
        <taxon>Arachnida</taxon>
        <taxon>Araneae</taxon>
        <taxon>Araneomorphae</taxon>
        <taxon>Entelegynae</taxon>
        <taxon>Araneoidea</taxon>
        <taxon>Nephilidae</taxon>
        <taxon>Trichonephila</taxon>
    </lineage>
</organism>
<evidence type="ECO:0000313" key="2">
    <source>
        <dbReference type="Proteomes" id="UP000887159"/>
    </source>
</evidence>
<evidence type="ECO:0000313" key="1">
    <source>
        <dbReference type="EMBL" id="GFX86269.1"/>
    </source>
</evidence>
<name>A0A8X6R550_TRICX</name>
<reference evidence="1" key="1">
    <citation type="submission" date="2020-08" db="EMBL/GenBank/DDBJ databases">
        <title>Multicomponent nature underlies the extraordinary mechanical properties of spider dragline silk.</title>
        <authorList>
            <person name="Kono N."/>
            <person name="Nakamura H."/>
            <person name="Mori M."/>
            <person name="Yoshida Y."/>
            <person name="Ohtoshi R."/>
            <person name="Malay A.D."/>
            <person name="Moran D.A.P."/>
            <person name="Tomita M."/>
            <person name="Numata K."/>
            <person name="Arakawa K."/>
        </authorList>
    </citation>
    <scope>NUCLEOTIDE SEQUENCE</scope>
</reference>